<organism evidence="2 3">
    <name type="scientific">Cesiribacter andamanensis AMV16</name>
    <dbReference type="NCBI Taxonomy" id="1279009"/>
    <lineage>
        <taxon>Bacteria</taxon>
        <taxon>Pseudomonadati</taxon>
        <taxon>Bacteroidota</taxon>
        <taxon>Cytophagia</taxon>
        <taxon>Cytophagales</taxon>
        <taxon>Cesiribacteraceae</taxon>
        <taxon>Cesiribacter</taxon>
    </lineage>
</organism>
<comment type="similarity">
    <text evidence="1">Belongs to the bactofilin family.</text>
</comment>
<sequence>MFNNNKQVKKVTEEQLTSATNTIGNGTSIVGDVETFGNIRIDGKVKGNVTTKSKLVLGDTSYIEGDVLAQNAEIYGEVHGRVEVTELLILKPTAKIYGTILSGKLVTDQGASLNVTQMHVGDEAKAKEIKINTGMNGAAKEGIEPIQQVAKAKSA</sequence>
<dbReference type="STRING" id="1279009.ADICEAN_03053"/>
<dbReference type="PANTHER" id="PTHR35024">
    <property type="entry name" value="HYPOTHETICAL CYTOSOLIC PROTEIN"/>
    <property type="match status" value="1"/>
</dbReference>
<dbReference type="OrthoDB" id="5432602at2"/>
<protein>
    <submittedName>
        <fullName evidence="2">Polymer-forming cytoskeletal</fullName>
    </submittedName>
</protein>
<evidence type="ECO:0000256" key="1">
    <source>
        <dbReference type="ARBA" id="ARBA00044755"/>
    </source>
</evidence>
<name>M7N3N7_9BACT</name>
<dbReference type="Proteomes" id="UP000011910">
    <property type="component" value="Unassembled WGS sequence"/>
</dbReference>
<accession>M7N3N7</accession>
<evidence type="ECO:0000313" key="3">
    <source>
        <dbReference type="Proteomes" id="UP000011910"/>
    </source>
</evidence>
<keyword evidence="3" id="KW-1185">Reference proteome</keyword>
<dbReference type="eggNOG" id="COG1664">
    <property type="taxonomic scope" value="Bacteria"/>
</dbReference>
<gene>
    <name evidence="2" type="ORF">ADICEAN_03053</name>
</gene>
<dbReference type="Pfam" id="PF04519">
    <property type="entry name" value="Bactofilin"/>
    <property type="match status" value="1"/>
</dbReference>
<dbReference type="AlphaFoldDB" id="M7N3N7"/>
<dbReference type="EMBL" id="AODQ01000088">
    <property type="protein sequence ID" value="EMR01821.1"/>
    <property type="molecule type" value="Genomic_DNA"/>
</dbReference>
<evidence type="ECO:0000313" key="2">
    <source>
        <dbReference type="EMBL" id="EMR01821.1"/>
    </source>
</evidence>
<reference evidence="2 3" key="1">
    <citation type="journal article" date="2013" name="Genome Announc.">
        <title>Draft Genome Sequence of Cesiribacter andamanensis Strain AMV16T, Isolated from a Soil Sample from a Mud Volcano in the Andaman Islands, India.</title>
        <authorList>
            <person name="Shivaji S."/>
            <person name="Ara S."/>
            <person name="Begum Z."/>
            <person name="Srinivas T.N."/>
            <person name="Singh A."/>
            <person name="Kumar Pinnaka A."/>
        </authorList>
    </citation>
    <scope>NUCLEOTIDE SEQUENCE [LARGE SCALE GENOMIC DNA]</scope>
    <source>
        <strain evidence="2 3">AMV16</strain>
    </source>
</reference>
<comment type="caution">
    <text evidence="2">The sequence shown here is derived from an EMBL/GenBank/DDBJ whole genome shotgun (WGS) entry which is preliminary data.</text>
</comment>
<dbReference type="PANTHER" id="PTHR35024:SF4">
    <property type="entry name" value="POLYMER-FORMING CYTOSKELETAL PROTEIN"/>
    <property type="match status" value="1"/>
</dbReference>
<dbReference type="RefSeq" id="WP_009196439.1">
    <property type="nucleotide sequence ID" value="NZ_AODQ01000088.1"/>
</dbReference>
<dbReference type="InterPro" id="IPR007607">
    <property type="entry name" value="BacA/B"/>
</dbReference>
<proteinExistence type="inferred from homology"/>